<protein>
    <submittedName>
        <fullName evidence="2">Uncharacterized protein</fullName>
    </submittedName>
</protein>
<evidence type="ECO:0000313" key="2">
    <source>
        <dbReference type="EMBL" id="KAJ6643639.1"/>
    </source>
</evidence>
<dbReference type="AlphaFoldDB" id="A0A9Q0N4Z4"/>
<gene>
    <name evidence="2" type="ORF">Bhyg_08602</name>
</gene>
<dbReference type="EMBL" id="WJQU01000002">
    <property type="protein sequence ID" value="KAJ6643639.1"/>
    <property type="molecule type" value="Genomic_DNA"/>
</dbReference>
<sequence>MPDSISQTTMSNVQQNETVIIKNAKVNLKKEITDYNTETKTSNTTKTNKLNLDQTKTEKSPESLKSPSSSDTLSDDGKFGSTAGLDAQKDRDQETVDKRRKKIEKLQAKPKHCFKDEAYEQARTDMTQNMVDSVEEEFRRAAEQQKINNLKRSAEGRGDGKSKKAKKGALWLDDISSSSDTDESVVDK</sequence>
<dbReference type="OrthoDB" id="547031at2759"/>
<dbReference type="Proteomes" id="UP001151699">
    <property type="component" value="Chromosome B"/>
</dbReference>
<feature type="compositionally biased region" description="Basic and acidic residues" evidence="1">
    <location>
        <begin position="87"/>
        <end position="97"/>
    </location>
</feature>
<proteinExistence type="predicted"/>
<evidence type="ECO:0000313" key="3">
    <source>
        <dbReference type="Proteomes" id="UP001151699"/>
    </source>
</evidence>
<feature type="compositionally biased region" description="Basic and acidic residues" evidence="1">
    <location>
        <begin position="152"/>
        <end position="162"/>
    </location>
</feature>
<evidence type="ECO:0000256" key="1">
    <source>
        <dbReference type="SAM" id="MobiDB-lite"/>
    </source>
</evidence>
<feature type="compositionally biased region" description="Low complexity" evidence="1">
    <location>
        <begin position="34"/>
        <end position="54"/>
    </location>
</feature>
<feature type="region of interest" description="Disordered" evidence="1">
    <location>
        <begin position="26"/>
        <end position="114"/>
    </location>
</feature>
<feature type="compositionally biased region" description="Low complexity" evidence="1">
    <location>
        <begin position="63"/>
        <end position="72"/>
    </location>
</feature>
<comment type="caution">
    <text evidence="2">The sequence shown here is derived from an EMBL/GenBank/DDBJ whole genome shotgun (WGS) entry which is preliminary data.</text>
</comment>
<name>A0A9Q0N4Z4_9DIPT</name>
<accession>A0A9Q0N4Z4</accession>
<organism evidence="2 3">
    <name type="scientific">Pseudolycoriella hygida</name>
    <dbReference type="NCBI Taxonomy" id="35572"/>
    <lineage>
        <taxon>Eukaryota</taxon>
        <taxon>Metazoa</taxon>
        <taxon>Ecdysozoa</taxon>
        <taxon>Arthropoda</taxon>
        <taxon>Hexapoda</taxon>
        <taxon>Insecta</taxon>
        <taxon>Pterygota</taxon>
        <taxon>Neoptera</taxon>
        <taxon>Endopterygota</taxon>
        <taxon>Diptera</taxon>
        <taxon>Nematocera</taxon>
        <taxon>Sciaroidea</taxon>
        <taxon>Sciaridae</taxon>
        <taxon>Pseudolycoriella</taxon>
    </lineage>
</organism>
<keyword evidence="3" id="KW-1185">Reference proteome</keyword>
<feature type="compositionally biased region" description="Basic residues" evidence="1">
    <location>
        <begin position="98"/>
        <end position="112"/>
    </location>
</feature>
<feature type="region of interest" description="Disordered" evidence="1">
    <location>
        <begin position="143"/>
        <end position="188"/>
    </location>
</feature>
<reference evidence="2" key="1">
    <citation type="submission" date="2022-07" db="EMBL/GenBank/DDBJ databases">
        <authorList>
            <person name="Trinca V."/>
            <person name="Uliana J.V.C."/>
            <person name="Torres T.T."/>
            <person name="Ward R.J."/>
            <person name="Monesi N."/>
        </authorList>
    </citation>
    <scope>NUCLEOTIDE SEQUENCE</scope>
    <source>
        <strain evidence="2">HSMRA1968</strain>
        <tissue evidence="2">Whole embryos</tissue>
    </source>
</reference>